<dbReference type="EC" id="3.2.1.4" evidence="3"/>
<gene>
    <name evidence="10" type="ORF">CHYS00102_LOCUS29406</name>
</gene>
<evidence type="ECO:0000313" key="10">
    <source>
        <dbReference type="EMBL" id="CAD8902187.1"/>
    </source>
</evidence>
<organism evidence="10">
    <name type="scientific">Corethron hystrix</name>
    <dbReference type="NCBI Taxonomy" id="216773"/>
    <lineage>
        <taxon>Eukaryota</taxon>
        <taxon>Sar</taxon>
        <taxon>Stramenopiles</taxon>
        <taxon>Ochrophyta</taxon>
        <taxon>Bacillariophyta</taxon>
        <taxon>Coscinodiscophyceae</taxon>
        <taxon>Corethrophycidae</taxon>
        <taxon>Corethrales</taxon>
        <taxon>Corethraceae</taxon>
        <taxon>Corethron</taxon>
    </lineage>
</organism>
<name>A0A7S1G1Y5_9STRA</name>
<comment type="catalytic activity">
    <reaction evidence="1">
        <text>Endohydrolysis of (1-&gt;4)-beta-D-glucosidic linkages in cellulose, lichenin and cereal beta-D-glucans.</text>
        <dbReference type="EC" id="3.2.1.4"/>
    </reaction>
</comment>
<accession>A0A7S1G1Y5</accession>
<evidence type="ECO:0000259" key="9">
    <source>
        <dbReference type="Pfam" id="PF02927"/>
    </source>
</evidence>
<dbReference type="Pfam" id="PF02927">
    <property type="entry name" value="CelD_N"/>
    <property type="match status" value="1"/>
</dbReference>
<keyword evidence="4" id="KW-0136">Cellulose degradation</keyword>
<reference evidence="10" key="1">
    <citation type="submission" date="2021-01" db="EMBL/GenBank/DDBJ databases">
        <authorList>
            <person name="Corre E."/>
            <person name="Pelletier E."/>
            <person name="Niang G."/>
            <person name="Scheremetjew M."/>
            <person name="Finn R."/>
            <person name="Kale V."/>
            <person name="Holt S."/>
            <person name="Cochrane G."/>
            <person name="Meng A."/>
            <person name="Brown T."/>
            <person name="Cohen L."/>
        </authorList>
    </citation>
    <scope>NUCLEOTIDE SEQUENCE</scope>
    <source>
        <strain evidence="10">308</strain>
    </source>
</reference>
<sequence>MHVGLLCLVFLSLLPAALVVRAGYPECGDLDDLVLYDEHSCTSACKNCEGNGCDPGSGAQFSQFNRAYGDPLAAYEGDEGIRVTPTYWHQIFFRIYPGRTDIRCYEKLDFMIKATVDNKPLFQQLMLSDQKEGSWVDLEKYVEGGVIDNTKWHKVSIPLADLKANDFKLNSVFLINFARMMGSDPITGCSSAQGHASCDTPQNFFVDNMILTPATIVIVVLRYEFSSSRSLQLHINNGIKLEEVKANINKMSSTVFALTSQVDPNYSSPITPLKVGFSRAPVRAEYIGGQGFAESEWTIHLLYPTNLRDSTDYFMSGISGSGIDQDTLAIHRNARVVSPSVQVNQLGFIPDKPKHAYVANWLGDAGTMPVDGTTFEVVDSATDLVCYTGNLTLRFANDPQAGSDVYDANFSEFAVPGNYRVRVDGVGMSCTFDIDDQVYATAAYKTSRLLYYKRNIGLEEPYVDSGPNWSLTREPINPNLDGVFHPILETYLLHNGETAFGFKKISPGWFDAGDYGHYMHNLAAVWPAFNLVFDLGNPKDDVLNIPESGNGIPDLLDELEFGMQFALSMQAADGGVYWRLCSRTFDQVLPNDVVEQRIIYEKTTRATAQFAAMAAIHSRLIQPYNTSRANEVLEAGERAWEYLQTHDAYPPEGTFYRNPPKLPGGGEYSVSSSIPAQYWAAAELFRTTGKIIYLDAYKHLSVEASKQSDASTFMWWAMVMTENQNVDVVVRENARRGLMRKADMQIERAAVHPYRVPKHPFIQFSGWNSQSGSVIYSSAFLQAFYLTGNTTYSNEAFTSLDMTFGANPLSQTFITGLGHKPVQDPLDRVSLDDGVDTPIPGMPSPGFTWHLPAFREPYISVNNAFYPPEYLVDQKYNESYPVLRRYVDSYAVIPHNEGTINDAARYTAPLTIMSDGSNPPNVDGSYKWQWGGRGNVLDQTHIPLSEVSRIFPSYITQWGGRVGHAPAEYLNVFKEEQVCAINAPSTPYWVGKMNEETKEFLCKEQIVNFNHWSLFTDLPPSKVPFIPCGMMPNITWYHIRDTSPEWQAALSEDHIACMTKEQLTKLGWTSPTAAPITSAPVTVTPITSAPTRVPVNAPSCDNDKSWRFKNKKGKLKKCSWVKKKSAQRCKKKGKGDDGVKVKATFACSAFCNAECVKHKTRA</sequence>
<dbReference type="EMBL" id="HBFR01040188">
    <property type="protein sequence ID" value="CAD8902187.1"/>
    <property type="molecule type" value="Transcribed_RNA"/>
</dbReference>
<evidence type="ECO:0000259" key="8">
    <source>
        <dbReference type="Pfam" id="PF00759"/>
    </source>
</evidence>
<dbReference type="CDD" id="cd02850">
    <property type="entry name" value="E_set_Cellulase_N"/>
    <property type="match status" value="1"/>
</dbReference>
<proteinExistence type="inferred from homology"/>
<feature type="domain" description="Glycoside hydrolase family 9" evidence="8">
    <location>
        <begin position="504"/>
        <end position="904"/>
    </location>
</feature>
<evidence type="ECO:0000256" key="4">
    <source>
        <dbReference type="ARBA" id="ARBA00023001"/>
    </source>
</evidence>
<keyword evidence="6" id="KW-0624">Polysaccharide degradation</keyword>
<dbReference type="InterPro" id="IPR001701">
    <property type="entry name" value="Glyco_hydro_9"/>
</dbReference>
<evidence type="ECO:0000256" key="6">
    <source>
        <dbReference type="ARBA" id="ARBA00023326"/>
    </source>
</evidence>
<dbReference type="SUPFAM" id="SSF48208">
    <property type="entry name" value="Six-hairpin glycosidases"/>
    <property type="match status" value="1"/>
</dbReference>
<comment type="similarity">
    <text evidence="2">Belongs to the glycosyl hydrolase 9 (cellulase E) family.</text>
</comment>
<protein>
    <recommendedName>
        <fullName evidence="3">cellulase</fullName>
        <ecNumber evidence="3">3.2.1.4</ecNumber>
    </recommendedName>
</protein>
<dbReference type="Gene3D" id="2.60.120.430">
    <property type="entry name" value="Galactose-binding lectin"/>
    <property type="match status" value="1"/>
</dbReference>
<dbReference type="InterPro" id="IPR008928">
    <property type="entry name" value="6-hairpin_glycosidase_sf"/>
</dbReference>
<feature type="domain" description="Cellulase Ig-like" evidence="9">
    <location>
        <begin position="338"/>
        <end position="427"/>
    </location>
</feature>
<evidence type="ECO:0000256" key="2">
    <source>
        <dbReference type="ARBA" id="ARBA00007072"/>
    </source>
</evidence>
<dbReference type="InterPro" id="IPR012341">
    <property type="entry name" value="6hp_glycosidase-like_sf"/>
</dbReference>
<dbReference type="GO" id="GO:0030245">
    <property type="term" value="P:cellulose catabolic process"/>
    <property type="evidence" value="ECO:0007669"/>
    <property type="project" value="UniProtKB-KW"/>
</dbReference>
<evidence type="ECO:0000256" key="1">
    <source>
        <dbReference type="ARBA" id="ARBA00000966"/>
    </source>
</evidence>
<dbReference type="InterPro" id="IPR004197">
    <property type="entry name" value="Cellulase_Ig-like"/>
</dbReference>
<keyword evidence="7" id="KW-0732">Signal</keyword>
<evidence type="ECO:0000256" key="7">
    <source>
        <dbReference type="SAM" id="SignalP"/>
    </source>
</evidence>
<evidence type="ECO:0000256" key="5">
    <source>
        <dbReference type="ARBA" id="ARBA00023277"/>
    </source>
</evidence>
<evidence type="ECO:0000256" key="3">
    <source>
        <dbReference type="ARBA" id="ARBA00012601"/>
    </source>
</evidence>
<dbReference type="AlphaFoldDB" id="A0A7S1G1Y5"/>
<dbReference type="SUPFAM" id="SSF81296">
    <property type="entry name" value="E set domains"/>
    <property type="match status" value="1"/>
</dbReference>
<dbReference type="InterPro" id="IPR014756">
    <property type="entry name" value="Ig_E-set"/>
</dbReference>
<feature type="signal peptide" evidence="7">
    <location>
        <begin position="1"/>
        <end position="22"/>
    </location>
</feature>
<dbReference type="InterPro" id="IPR013783">
    <property type="entry name" value="Ig-like_fold"/>
</dbReference>
<dbReference type="GO" id="GO:0008810">
    <property type="term" value="F:cellulase activity"/>
    <property type="evidence" value="ECO:0007669"/>
    <property type="project" value="UniProtKB-EC"/>
</dbReference>
<dbReference type="Gene3D" id="2.60.40.10">
    <property type="entry name" value="Immunoglobulins"/>
    <property type="match status" value="1"/>
</dbReference>
<dbReference type="Pfam" id="PF00759">
    <property type="entry name" value="Glyco_hydro_9"/>
    <property type="match status" value="1"/>
</dbReference>
<feature type="chain" id="PRO_5030800953" description="cellulase" evidence="7">
    <location>
        <begin position="23"/>
        <end position="1162"/>
    </location>
</feature>
<dbReference type="Gene3D" id="1.50.10.10">
    <property type="match status" value="1"/>
</dbReference>
<keyword evidence="5" id="KW-0119">Carbohydrate metabolism</keyword>